<proteinExistence type="predicted"/>
<evidence type="ECO:0000313" key="3">
    <source>
        <dbReference type="Proteomes" id="UP001281761"/>
    </source>
</evidence>
<comment type="caution">
    <text evidence="2">The sequence shown here is derived from an EMBL/GenBank/DDBJ whole genome shotgun (WGS) entry which is preliminary data.</text>
</comment>
<dbReference type="Proteomes" id="UP001281761">
    <property type="component" value="Unassembled WGS sequence"/>
</dbReference>
<accession>A0ABQ9XYS2</accession>
<sequence>MSQSPLSAFSLPDIDSADTEAFLKHAISDMENFAYQNFDDIVNGDDDGETFSLTSLPTPQHSFGFNRSSSKTQTVGLFGPKPSPQKPVKEENVSFSPATRPTLSRLKTTPFTFHIDPPKSEAVSDPTHSPKRLELRPKRTTVPNRKKEHPAIQFTPLSPMGKDGSARVKLEQTELRFERAMNRPNEEFSPVSQIISPAQVNPLSTPFSRNPLGSDVIAHNDGDKHHHFEQDDGLSQVEGESLSLSGSDSLSISSHDEEGEGMLKDDAEAEEVKEDIDINTFDVSCDEIRVSLRALDESLALLTQHMNRQNEDLVIASAEFSLLFDPLKRATIAQMGQKWLVSDGDDA</sequence>
<gene>
    <name evidence="2" type="ORF">BLNAU_8482</name>
</gene>
<reference evidence="2 3" key="1">
    <citation type="journal article" date="2022" name="bioRxiv">
        <title>Genomics of Preaxostyla Flagellates Illuminates Evolutionary Transitions and the Path Towards Mitochondrial Loss.</title>
        <authorList>
            <person name="Novak L.V.F."/>
            <person name="Treitli S.C."/>
            <person name="Pyrih J."/>
            <person name="Halakuc P."/>
            <person name="Pipaliya S.V."/>
            <person name="Vacek V."/>
            <person name="Brzon O."/>
            <person name="Soukal P."/>
            <person name="Eme L."/>
            <person name="Dacks J.B."/>
            <person name="Karnkowska A."/>
            <person name="Elias M."/>
            <person name="Hampl V."/>
        </authorList>
    </citation>
    <scope>NUCLEOTIDE SEQUENCE [LARGE SCALE GENOMIC DNA]</scope>
    <source>
        <strain evidence="2">NAU3</strain>
        <tissue evidence="2">Gut</tissue>
    </source>
</reference>
<name>A0ABQ9XYS2_9EUKA</name>
<feature type="compositionally biased region" description="Polar residues" evidence="1">
    <location>
        <begin position="57"/>
        <end position="75"/>
    </location>
</feature>
<evidence type="ECO:0000313" key="2">
    <source>
        <dbReference type="EMBL" id="KAK2956641.1"/>
    </source>
</evidence>
<feature type="region of interest" description="Disordered" evidence="1">
    <location>
        <begin position="57"/>
        <end position="98"/>
    </location>
</feature>
<keyword evidence="3" id="KW-1185">Reference proteome</keyword>
<evidence type="ECO:0000256" key="1">
    <source>
        <dbReference type="SAM" id="MobiDB-lite"/>
    </source>
</evidence>
<feature type="region of interest" description="Disordered" evidence="1">
    <location>
        <begin position="217"/>
        <end position="263"/>
    </location>
</feature>
<feature type="compositionally biased region" description="Basic and acidic residues" evidence="1">
    <location>
        <begin position="218"/>
        <end position="230"/>
    </location>
</feature>
<protein>
    <submittedName>
        <fullName evidence="2">Uncharacterized protein</fullName>
    </submittedName>
</protein>
<organism evidence="2 3">
    <name type="scientific">Blattamonas nauphoetae</name>
    <dbReference type="NCBI Taxonomy" id="2049346"/>
    <lineage>
        <taxon>Eukaryota</taxon>
        <taxon>Metamonada</taxon>
        <taxon>Preaxostyla</taxon>
        <taxon>Oxymonadida</taxon>
        <taxon>Blattamonas</taxon>
    </lineage>
</organism>
<dbReference type="EMBL" id="JARBJD010000054">
    <property type="protein sequence ID" value="KAK2956641.1"/>
    <property type="molecule type" value="Genomic_DNA"/>
</dbReference>
<feature type="compositionally biased region" description="Low complexity" evidence="1">
    <location>
        <begin position="233"/>
        <end position="253"/>
    </location>
</feature>
<feature type="region of interest" description="Disordered" evidence="1">
    <location>
        <begin position="110"/>
        <end position="132"/>
    </location>
</feature>